<dbReference type="GeneID" id="30994629"/>
<dbReference type="PANTHER" id="PTHR11306">
    <property type="entry name" value="NIEMANN PICK TYPE C2 PROTEIN NPC2-RELATED"/>
    <property type="match status" value="1"/>
</dbReference>
<dbReference type="AlphaFoldDB" id="A0A1E4RJR9"/>
<keyword evidence="11" id="KW-1185">Reference proteome</keyword>
<name>A0A1E4RJR9_9ASCO</name>
<dbReference type="GO" id="GO:0032934">
    <property type="term" value="F:sterol binding"/>
    <property type="evidence" value="ECO:0007669"/>
    <property type="project" value="EnsemblFungi"/>
</dbReference>
<dbReference type="GO" id="GO:0001786">
    <property type="term" value="F:phosphatidylserine binding"/>
    <property type="evidence" value="ECO:0007669"/>
    <property type="project" value="EnsemblFungi"/>
</dbReference>
<keyword evidence="7" id="KW-0445">Lipid transport</keyword>
<feature type="signal peptide" evidence="8">
    <location>
        <begin position="1"/>
        <end position="19"/>
    </location>
</feature>
<dbReference type="InterPro" id="IPR033917">
    <property type="entry name" value="ML_PG-PI_TP"/>
</dbReference>
<dbReference type="InterPro" id="IPR039670">
    <property type="entry name" value="NPC2-like"/>
</dbReference>
<dbReference type="Pfam" id="PF02221">
    <property type="entry name" value="E1_DerP2_DerF2"/>
    <property type="match status" value="1"/>
</dbReference>
<dbReference type="GO" id="GO:0031210">
    <property type="term" value="F:phosphatidylcholine binding"/>
    <property type="evidence" value="ECO:0007669"/>
    <property type="project" value="EnsemblFungi"/>
</dbReference>
<evidence type="ECO:0000256" key="6">
    <source>
        <dbReference type="ARBA" id="ARBA00022729"/>
    </source>
</evidence>
<evidence type="ECO:0000256" key="4">
    <source>
        <dbReference type="ARBA" id="ARBA00016056"/>
    </source>
</evidence>
<evidence type="ECO:0000256" key="5">
    <source>
        <dbReference type="ARBA" id="ARBA00022448"/>
    </source>
</evidence>
<evidence type="ECO:0000256" key="1">
    <source>
        <dbReference type="ARBA" id="ARBA00002053"/>
    </source>
</evidence>
<dbReference type="GO" id="GO:0000328">
    <property type="term" value="C:fungal-type vacuole lumen"/>
    <property type="evidence" value="ECO:0007669"/>
    <property type="project" value="EnsemblFungi"/>
</dbReference>
<dbReference type="GO" id="GO:0035091">
    <property type="term" value="F:phosphatidylinositol binding"/>
    <property type="evidence" value="ECO:0007669"/>
    <property type="project" value="EnsemblFungi"/>
</dbReference>
<comment type="similarity">
    <text evidence="2">Belongs to the NPC2 family.</text>
</comment>
<dbReference type="CDD" id="cd00917">
    <property type="entry name" value="PG-PI_TP"/>
    <property type="match status" value="1"/>
</dbReference>
<dbReference type="Gene3D" id="2.60.40.770">
    <property type="match status" value="1"/>
</dbReference>
<dbReference type="PANTHER" id="PTHR11306:SF0">
    <property type="entry name" value="PHOSPHATIDYLGLYCEROL_PHOSPHATIDYLINOSITOL TRANSFER PROTEIN"/>
    <property type="match status" value="1"/>
</dbReference>
<evidence type="ECO:0000256" key="2">
    <source>
        <dbReference type="ARBA" id="ARBA00006370"/>
    </source>
</evidence>
<keyword evidence="6 8" id="KW-0732">Signal</keyword>
<feature type="domain" description="MD-2-related lipid-recognition" evidence="9">
    <location>
        <begin position="70"/>
        <end position="191"/>
    </location>
</feature>
<dbReference type="STRING" id="984485.A0A1E4RJR9"/>
<dbReference type="SMART" id="SM00737">
    <property type="entry name" value="ML"/>
    <property type="match status" value="1"/>
</dbReference>
<dbReference type="InterPro" id="IPR003172">
    <property type="entry name" value="ML_dom"/>
</dbReference>
<dbReference type="SUPFAM" id="SSF81296">
    <property type="entry name" value="E set domains"/>
    <property type="match status" value="1"/>
</dbReference>
<keyword evidence="5" id="KW-0813">Transport</keyword>
<evidence type="ECO:0000256" key="3">
    <source>
        <dbReference type="ARBA" id="ARBA00011245"/>
    </source>
</evidence>
<dbReference type="OrthoDB" id="6409159at2759"/>
<reference evidence="11" key="1">
    <citation type="submission" date="2016-05" db="EMBL/GenBank/DDBJ databases">
        <title>Comparative genomics of biotechnologically important yeasts.</title>
        <authorList>
            <consortium name="DOE Joint Genome Institute"/>
            <person name="Riley R."/>
            <person name="Haridas S."/>
            <person name="Wolfe K.H."/>
            <person name="Lopes M.R."/>
            <person name="Hittinger C.T."/>
            <person name="Goker M."/>
            <person name="Salamov A."/>
            <person name="Wisecaver J."/>
            <person name="Long T.M."/>
            <person name="Aerts A.L."/>
            <person name="Barry K."/>
            <person name="Choi C."/>
            <person name="Clum A."/>
            <person name="Coughlan A.Y."/>
            <person name="Deshpande S."/>
            <person name="Douglass A.P."/>
            <person name="Hanson S.J."/>
            <person name="Klenk H.-P."/>
            <person name="Labutti K."/>
            <person name="Lapidus A."/>
            <person name="Lindquist E."/>
            <person name="Lipzen A."/>
            <person name="Meier-Kolthoff J.P."/>
            <person name="Ohm R.A."/>
            <person name="Otillar R.P."/>
            <person name="Pangilinan J."/>
            <person name="Peng Y."/>
            <person name="Rokas A."/>
            <person name="Rosa C.A."/>
            <person name="Scheuner C."/>
            <person name="Sibirny A.A."/>
            <person name="Slot J.C."/>
            <person name="Stielow J.B."/>
            <person name="Sun H."/>
            <person name="Kurtzman C.P."/>
            <person name="Blackwell M."/>
            <person name="Grigoriev I.V."/>
            <person name="Jeffries T.W."/>
        </authorList>
    </citation>
    <scope>NUCLEOTIDE SEQUENCE [LARGE SCALE GENOMIC DNA]</scope>
    <source>
        <strain evidence="11">NRRL Y-1933</strain>
    </source>
</reference>
<evidence type="ECO:0000256" key="7">
    <source>
        <dbReference type="ARBA" id="ARBA00023055"/>
    </source>
</evidence>
<accession>A0A1E4RJR9</accession>
<dbReference type="EMBL" id="KV454540">
    <property type="protein sequence ID" value="ODV67470.1"/>
    <property type="molecule type" value="Genomic_DNA"/>
</dbReference>
<organism evidence="10 11">
    <name type="scientific">Hyphopichia burtonii NRRL Y-1933</name>
    <dbReference type="NCBI Taxonomy" id="984485"/>
    <lineage>
        <taxon>Eukaryota</taxon>
        <taxon>Fungi</taxon>
        <taxon>Dikarya</taxon>
        <taxon>Ascomycota</taxon>
        <taxon>Saccharomycotina</taxon>
        <taxon>Pichiomycetes</taxon>
        <taxon>Debaryomycetaceae</taxon>
        <taxon>Hyphopichia</taxon>
    </lineage>
</organism>
<evidence type="ECO:0000313" key="11">
    <source>
        <dbReference type="Proteomes" id="UP000095085"/>
    </source>
</evidence>
<dbReference type="Proteomes" id="UP000095085">
    <property type="component" value="Unassembled WGS sequence"/>
</dbReference>
<protein>
    <recommendedName>
        <fullName evidence="4">Phosphatidylglycerol/phosphatidylinositol transfer protein</fullName>
    </recommendedName>
</protein>
<dbReference type="GO" id="GO:0032366">
    <property type="term" value="P:intracellular sterol transport"/>
    <property type="evidence" value="ECO:0007669"/>
    <property type="project" value="EnsemblFungi"/>
</dbReference>
<gene>
    <name evidence="10" type="ORF">HYPBUDRAFT_147801</name>
</gene>
<proteinExistence type="inferred from homology"/>
<evidence type="ECO:0000313" key="10">
    <source>
        <dbReference type="EMBL" id="ODV67470.1"/>
    </source>
</evidence>
<dbReference type="RefSeq" id="XP_020076537.1">
    <property type="nucleotide sequence ID" value="XM_020220079.1"/>
</dbReference>
<evidence type="ECO:0000259" key="9">
    <source>
        <dbReference type="SMART" id="SM00737"/>
    </source>
</evidence>
<feature type="chain" id="PRO_5009162336" description="Phosphatidylglycerol/phosphatidylinositol transfer protein" evidence="8">
    <location>
        <begin position="20"/>
        <end position="194"/>
    </location>
</feature>
<comment type="subunit">
    <text evidence="3">Monomer.</text>
</comment>
<dbReference type="InterPro" id="IPR014756">
    <property type="entry name" value="Ig_E-set"/>
</dbReference>
<sequence>MVAIKSLALLSVSIASVNALSLSNALESYVQEVASVFKPLKELKQQPEIVYTFPAPPGQNEKPVPGGSPIVQCDATAPQLLDLQKVEIIPNPPQKGANFSFTAEGILAEDVEDGAYVEVDVRYGYIRLIHQTFDLCEEITKVDLECPIEKGKQVITKEVEIPNEVPPGRYIVNAKAYTKDDVFITCLSATVDFE</sequence>
<dbReference type="FunFam" id="2.60.40.770:FF:000004">
    <property type="entry name" value="Phosphatidylglycerol/phosphatidylinositol transfer protein"/>
    <property type="match status" value="1"/>
</dbReference>
<evidence type="ECO:0000256" key="8">
    <source>
        <dbReference type="SAM" id="SignalP"/>
    </source>
</evidence>
<comment type="function">
    <text evidence="1">Catalyzes the intermembrane transfer of phosphatidylglycerol and phosphatidylinositol.</text>
</comment>